<evidence type="ECO:0000313" key="2">
    <source>
        <dbReference type="EMBL" id="GAV55844.1"/>
    </source>
</evidence>
<evidence type="ECO:0000256" key="1">
    <source>
        <dbReference type="SAM" id="Phobius"/>
    </source>
</evidence>
<protein>
    <submittedName>
        <fullName evidence="2">Uncharacterized protein</fullName>
    </submittedName>
</protein>
<proteinExistence type="predicted"/>
<keyword evidence="1" id="KW-0472">Membrane</keyword>
<name>A0A1Q3AJE5_ZYGRO</name>
<comment type="caution">
    <text evidence="2">The sequence shown here is derived from an EMBL/GenBank/DDBJ whole genome shotgun (WGS) entry which is preliminary data.</text>
</comment>
<reference evidence="2 3" key="1">
    <citation type="submission" date="2016-08" db="EMBL/GenBank/DDBJ databases">
        <title>Draft genome sequence of allopolyploid Zygosaccharomyces rouxii.</title>
        <authorList>
            <person name="Watanabe J."/>
            <person name="Uehara K."/>
            <person name="Mogi Y."/>
            <person name="Tsukioka Y."/>
        </authorList>
    </citation>
    <scope>NUCLEOTIDE SEQUENCE [LARGE SCALE GENOMIC DNA]</scope>
    <source>
        <strain evidence="2 3">NBRC 110957</strain>
    </source>
</reference>
<feature type="transmembrane region" description="Helical" evidence="1">
    <location>
        <begin position="20"/>
        <end position="45"/>
    </location>
</feature>
<dbReference type="OrthoDB" id="10337061at2759"/>
<keyword evidence="1" id="KW-0812">Transmembrane</keyword>
<dbReference type="Proteomes" id="UP000187013">
    <property type="component" value="Unassembled WGS sequence"/>
</dbReference>
<feature type="transmembrane region" description="Helical" evidence="1">
    <location>
        <begin position="52"/>
        <end position="76"/>
    </location>
</feature>
<dbReference type="AlphaFoldDB" id="A0A1Q3AJE5"/>
<sequence>MFEKRLQGLLLQEFPGGSALFFAHHILFFDFVGICGLDAAVVWFLRFWGVRLPFGCGVLALVQVYLALLFAGYYMAVHTSVCTQMNEKVLPEYLNMVSQGMDWRTIALATNELARKQGCQFHQIFYSSEQCCRYFARCIVKNVEKDQFNISVGDGEDVCMDRDLALNAVNAFKQSQELKQTQYQHSMI</sequence>
<evidence type="ECO:0000313" key="3">
    <source>
        <dbReference type="Proteomes" id="UP000187013"/>
    </source>
</evidence>
<gene>
    <name evidence="2" type="ORF">ZYGR_0AZ00150</name>
</gene>
<accession>A0A1Q3AJE5</accession>
<keyword evidence="1" id="KW-1133">Transmembrane helix</keyword>
<organism evidence="2 3">
    <name type="scientific">Zygosaccharomyces rouxii</name>
    <dbReference type="NCBI Taxonomy" id="4956"/>
    <lineage>
        <taxon>Eukaryota</taxon>
        <taxon>Fungi</taxon>
        <taxon>Dikarya</taxon>
        <taxon>Ascomycota</taxon>
        <taxon>Saccharomycotina</taxon>
        <taxon>Saccharomycetes</taxon>
        <taxon>Saccharomycetales</taxon>
        <taxon>Saccharomycetaceae</taxon>
        <taxon>Zygosaccharomyces</taxon>
    </lineage>
</organism>
<dbReference type="EMBL" id="BDGX01000052">
    <property type="protein sequence ID" value="GAV55844.1"/>
    <property type="molecule type" value="Genomic_DNA"/>
</dbReference>